<reference evidence="2" key="1">
    <citation type="journal article" date="2019" name="Int. J. Syst. Evol. Microbiol.">
        <title>The Global Catalogue of Microorganisms (GCM) 10K type strain sequencing project: providing services to taxonomists for standard genome sequencing and annotation.</title>
        <authorList>
            <consortium name="The Broad Institute Genomics Platform"/>
            <consortium name="The Broad Institute Genome Sequencing Center for Infectious Disease"/>
            <person name="Wu L."/>
            <person name="Ma J."/>
        </authorList>
    </citation>
    <scope>NUCLEOTIDE SEQUENCE [LARGE SCALE GENOMIC DNA]</scope>
    <source>
        <strain evidence="2">JCM 3367</strain>
    </source>
</reference>
<accession>A0ABP6ABK6</accession>
<proteinExistence type="predicted"/>
<comment type="caution">
    <text evidence="1">The sequence shown here is derived from an EMBL/GenBank/DDBJ whole genome shotgun (WGS) entry which is preliminary data.</text>
</comment>
<evidence type="ECO:0000313" key="1">
    <source>
        <dbReference type="EMBL" id="GAA2511880.1"/>
    </source>
</evidence>
<gene>
    <name evidence="1" type="ORF">GCM10010201_03730</name>
</gene>
<dbReference type="Proteomes" id="UP001499978">
    <property type="component" value="Unassembled WGS sequence"/>
</dbReference>
<dbReference type="Pfam" id="PF17249">
    <property type="entry name" value="DUF5318"/>
    <property type="match status" value="1"/>
</dbReference>
<dbReference type="RefSeq" id="WP_344167141.1">
    <property type="nucleotide sequence ID" value="NZ_BAAARY010000001.1"/>
</dbReference>
<dbReference type="EMBL" id="BAAARY010000001">
    <property type="protein sequence ID" value="GAA2511880.1"/>
    <property type="molecule type" value="Genomic_DNA"/>
</dbReference>
<name>A0ABP6ABK6_9ACTN</name>
<keyword evidence="2" id="KW-1185">Reference proteome</keyword>
<protein>
    <submittedName>
        <fullName evidence="1">DUF5318 domain-containing protein</fullName>
    </submittedName>
</protein>
<organism evidence="1 2">
    <name type="scientific">Pilimelia columellifera subsp. columellifera</name>
    <dbReference type="NCBI Taxonomy" id="706583"/>
    <lineage>
        <taxon>Bacteria</taxon>
        <taxon>Bacillati</taxon>
        <taxon>Actinomycetota</taxon>
        <taxon>Actinomycetes</taxon>
        <taxon>Micromonosporales</taxon>
        <taxon>Micromonosporaceae</taxon>
        <taxon>Pilimelia</taxon>
    </lineage>
</organism>
<dbReference type="InterPro" id="IPR035169">
    <property type="entry name" value="DUF5318"/>
</dbReference>
<sequence length="161" mass="18202">MSTQRPVVDYSLTKRAVLRDFQRGLVAMGEICDSSPYLRNAARFHGEQTELRCPVCRRENLTYVRFAYGEALRQSAGQARRPDELSLLAATVDEFQVYLVEVCRGCGWNHLIEQYLLGTRVTGSNSPRRIDVDINERPERYGRVSQSARRDGAVATAGCDE</sequence>
<evidence type="ECO:0000313" key="2">
    <source>
        <dbReference type="Proteomes" id="UP001499978"/>
    </source>
</evidence>